<accession>A0AA38RCB5</accession>
<dbReference type="GO" id="GO:0042790">
    <property type="term" value="P:nucleolar large rRNA transcription by RNA polymerase I"/>
    <property type="evidence" value="ECO:0007669"/>
    <property type="project" value="TreeGrafter"/>
</dbReference>
<feature type="compositionally biased region" description="Polar residues" evidence="1">
    <location>
        <begin position="138"/>
        <end position="150"/>
    </location>
</feature>
<proteinExistence type="predicted"/>
<comment type="caution">
    <text evidence="3">The sequence shown here is derived from an EMBL/GenBank/DDBJ whole genome shotgun (WGS) entry which is preliminary data.</text>
</comment>
<evidence type="ECO:0000256" key="1">
    <source>
        <dbReference type="SAM" id="MobiDB-lite"/>
    </source>
</evidence>
<dbReference type="Pfam" id="PF20639">
    <property type="entry name" value="Rrn6_K-rich"/>
    <property type="match status" value="1"/>
</dbReference>
<dbReference type="AlphaFoldDB" id="A0AA38RCB5"/>
<gene>
    <name evidence="3" type="ORF">NKR19_g8943</name>
</gene>
<feature type="region of interest" description="Disordered" evidence="1">
    <location>
        <begin position="221"/>
        <end position="326"/>
    </location>
</feature>
<name>A0AA38RCB5_9PEZI</name>
<dbReference type="PANTHER" id="PTHR28221">
    <property type="entry name" value="RNA POLYMERASE I-SPECIFIC TRANSCRIPTION INITIATION FACTOR RRN6"/>
    <property type="match status" value="1"/>
</dbReference>
<evidence type="ECO:0000313" key="3">
    <source>
        <dbReference type="EMBL" id="KAJ9133652.1"/>
    </source>
</evidence>
<evidence type="ECO:0000313" key="4">
    <source>
        <dbReference type="Proteomes" id="UP001174691"/>
    </source>
</evidence>
<evidence type="ECO:0000259" key="2">
    <source>
        <dbReference type="Pfam" id="PF20639"/>
    </source>
</evidence>
<reference evidence="3" key="1">
    <citation type="submission" date="2022-07" db="EMBL/GenBank/DDBJ databases">
        <title>Fungi with potential for degradation of polypropylene.</title>
        <authorList>
            <person name="Gostincar C."/>
        </authorList>
    </citation>
    <scope>NUCLEOTIDE SEQUENCE</scope>
    <source>
        <strain evidence="3">EXF-13287</strain>
    </source>
</reference>
<dbReference type="GO" id="GO:0001179">
    <property type="term" value="F:RNA polymerase I general transcription initiation factor binding"/>
    <property type="evidence" value="ECO:0007669"/>
    <property type="project" value="TreeGrafter"/>
</dbReference>
<dbReference type="PANTHER" id="PTHR28221:SF2">
    <property type="entry name" value="RNA POLYMERASE I-SPECIFIC TRANSCRIPTION INITIATION FACTOR RRN6"/>
    <property type="match status" value="1"/>
</dbReference>
<dbReference type="Proteomes" id="UP001174691">
    <property type="component" value="Unassembled WGS sequence"/>
</dbReference>
<dbReference type="EMBL" id="JANBVN010000196">
    <property type="protein sequence ID" value="KAJ9133652.1"/>
    <property type="molecule type" value="Genomic_DNA"/>
</dbReference>
<dbReference type="InterPro" id="IPR048536">
    <property type="entry name" value="Rrn6_K-rich"/>
</dbReference>
<sequence length="326" mass="36298">MEELGDSEYMRIRTLCELVGDKLNACNLDTLEEEWTDFREELPSAYEGKVQVTDLGGLNLPRDLQSLTWQLSMLSYVNEDTPDPDKEKQRNLLRHLSGKQYLSLFGISVAPLPTGPSTEAEDAASQRATQATDDESFLPSSPTPSGTQSRHSQDRMDIDSDLPSRSSNQGPLSRLRKYIDIPSNPATTPLSHPSSTRLLSRWPPTHTDPWSFVWEEDEGPLTAEDEEAIQRRKRREEARRRRSMKQRLSMGLPVEDEAGGPSTQPAFAGTPRAAMSSQPKGLESQSQGYSQGLTPRPRISMSQVVPGAYGGRPGTAKKKARKSIFR</sequence>
<keyword evidence="4" id="KW-1185">Reference proteome</keyword>
<protein>
    <recommendedName>
        <fullName evidence="2">RRN6 K-rich C-terminal domain-containing protein</fullName>
    </recommendedName>
</protein>
<dbReference type="GO" id="GO:0070860">
    <property type="term" value="C:RNA polymerase I core factor complex"/>
    <property type="evidence" value="ECO:0007669"/>
    <property type="project" value="TreeGrafter"/>
</dbReference>
<dbReference type="GO" id="GO:0001163">
    <property type="term" value="F:RNA polymerase I transcription regulatory region sequence-specific DNA binding"/>
    <property type="evidence" value="ECO:0007669"/>
    <property type="project" value="TreeGrafter"/>
</dbReference>
<feature type="compositionally biased region" description="Polar residues" evidence="1">
    <location>
        <begin position="275"/>
        <end position="293"/>
    </location>
</feature>
<dbReference type="InterPro" id="IPR019350">
    <property type="entry name" value="RNA_pol_I-sp_TIF_RRN6-like"/>
</dbReference>
<feature type="domain" description="RRN6 K-rich C-terminal" evidence="2">
    <location>
        <begin position="197"/>
        <end position="323"/>
    </location>
</feature>
<organism evidence="3 4">
    <name type="scientific">Coniochaeta hoffmannii</name>
    <dbReference type="NCBI Taxonomy" id="91930"/>
    <lineage>
        <taxon>Eukaryota</taxon>
        <taxon>Fungi</taxon>
        <taxon>Dikarya</taxon>
        <taxon>Ascomycota</taxon>
        <taxon>Pezizomycotina</taxon>
        <taxon>Sordariomycetes</taxon>
        <taxon>Sordariomycetidae</taxon>
        <taxon>Coniochaetales</taxon>
        <taxon>Coniochaetaceae</taxon>
        <taxon>Coniochaeta</taxon>
    </lineage>
</organism>
<feature type="compositionally biased region" description="Basic residues" evidence="1">
    <location>
        <begin position="315"/>
        <end position="326"/>
    </location>
</feature>
<feature type="compositionally biased region" description="Polar residues" evidence="1">
    <location>
        <begin position="184"/>
        <end position="198"/>
    </location>
</feature>
<feature type="region of interest" description="Disordered" evidence="1">
    <location>
        <begin position="113"/>
        <end position="203"/>
    </location>
</feature>